<evidence type="ECO:0000313" key="2">
    <source>
        <dbReference type="EMBL" id="TGN39222.1"/>
    </source>
</evidence>
<proteinExistence type="predicted"/>
<dbReference type="InterPro" id="IPR004843">
    <property type="entry name" value="Calcineurin-like_PHP"/>
</dbReference>
<dbReference type="Gene3D" id="3.60.21.10">
    <property type="match status" value="1"/>
</dbReference>
<protein>
    <submittedName>
        <fullName evidence="2">Metallophosphoesterase</fullName>
    </submittedName>
</protein>
<dbReference type="OrthoDB" id="332939at2"/>
<dbReference type="PANTHER" id="PTHR12905">
    <property type="entry name" value="METALLOPHOSPHOESTERASE"/>
    <property type="match status" value="1"/>
</dbReference>
<sequence length="209" mass="23548">MRLVCISDTHSMHREIQVPDGDILIHAGDCLGVGTLEELEDLDNWFSEQPHRHKILIAGNHDWCLQDEPADAEGLIRNATYLRDFGIDIEGLKFWGSPWTPIFFDWAFNLTRGPAIAERWEQIPADTDVLITHGPPAGILDQVMTDTHVQSVGCDDLTRELERLRLKIHVFGHIHEGHGQQKIDDCLFVNASTCNGSFRPLNPAIVVDL</sequence>
<feature type="domain" description="Calcineurin-like phosphoesterase" evidence="1">
    <location>
        <begin position="1"/>
        <end position="176"/>
    </location>
</feature>
<name>A0A4Z1C2D9_9GAMM</name>
<dbReference type="SUPFAM" id="SSF56300">
    <property type="entry name" value="Metallo-dependent phosphatases"/>
    <property type="match status" value="1"/>
</dbReference>
<accession>A0A4Z1C2D9</accession>
<keyword evidence="3" id="KW-1185">Reference proteome</keyword>
<dbReference type="InterPro" id="IPR051693">
    <property type="entry name" value="UPF0046_metallophosphoest"/>
</dbReference>
<dbReference type="AlphaFoldDB" id="A0A4Z1C2D9"/>
<dbReference type="PANTHER" id="PTHR12905:SF0">
    <property type="entry name" value="CALCINEURIN-LIKE PHOSPHOESTERASE DOMAIN-CONTAINING PROTEIN"/>
    <property type="match status" value="1"/>
</dbReference>
<evidence type="ECO:0000313" key="3">
    <source>
        <dbReference type="Proteomes" id="UP000298325"/>
    </source>
</evidence>
<organism evidence="2 3">
    <name type="scientific">Marinobacter confluentis</name>
    <dbReference type="NCBI Taxonomy" id="1697557"/>
    <lineage>
        <taxon>Bacteria</taxon>
        <taxon>Pseudomonadati</taxon>
        <taxon>Pseudomonadota</taxon>
        <taxon>Gammaproteobacteria</taxon>
        <taxon>Pseudomonadales</taxon>
        <taxon>Marinobacteraceae</taxon>
        <taxon>Marinobacter</taxon>
    </lineage>
</organism>
<dbReference type="CDD" id="cd07379">
    <property type="entry name" value="MPP_239FB"/>
    <property type="match status" value="1"/>
</dbReference>
<comment type="caution">
    <text evidence="2">The sequence shown here is derived from an EMBL/GenBank/DDBJ whole genome shotgun (WGS) entry which is preliminary data.</text>
</comment>
<dbReference type="Pfam" id="PF00149">
    <property type="entry name" value="Metallophos"/>
    <property type="match status" value="1"/>
</dbReference>
<reference evidence="2 3" key="1">
    <citation type="submission" date="2019-04" db="EMBL/GenBank/DDBJ databases">
        <authorList>
            <person name="Park S."/>
            <person name="Yoon J.-H."/>
        </authorList>
    </citation>
    <scope>NUCLEOTIDE SEQUENCE [LARGE SCALE GENOMIC DNA]</scope>
    <source>
        <strain evidence="2 3">HJM-18</strain>
    </source>
</reference>
<dbReference type="InterPro" id="IPR029052">
    <property type="entry name" value="Metallo-depent_PP-like"/>
</dbReference>
<dbReference type="Proteomes" id="UP000298325">
    <property type="component" value="Unassembled WGS sequence"/>
</dbReference>
<dbReference type="GO" id="GO:0016787">
    <property type="term" value="F:hydrolase activity"/>
    <property type="evidence" value="ECO:0007669"/>
    <property type="project" value="InterPro"/>
</dbReference>
<dbReference type="RefSeq" id="WP_135803531.1">
    <property type="nucleotide sequence ID" value="NZ_SRPF01000003.1"/>
</dbReference>
<dbReference type="EMBL" id="SRPF01000003">
    <property type="protein sequence ID" value="TGN39222.1"/>
    <property type="molecule type" value="Genomic_DNA"/>
</dbReference>
<gene>
    <name evidence="2" type="ORF">E5Q11_11255</name>
</gene>
<evidence type="ECO:0000259" key="1">
    <source>
        <dbReference type="Pfam" id="PF00149"/>
    </source>
</evidence>